<evidence type="ECO:0000313" key="1">
    <source>
        <dbReference type="EMBL" id="PIR44654.1"/>
    </source>
</evidence>
<gene>
    <name evidence="1" type="ORF">COV10_04100</name>
</gene>
<dbReference type="AlphaFoldDB" id="A0A2H0RF51"/>
<comment type="caution">
    <text evidence="1">The sequence shown here is derived from an EMBL/GenBank/DDBJ whole genome shotgun (WGS) entry which is preliminary data.</text>
</comment>
<name>A0A2H0RF51_9BACT</name>
<evidence type="ECO:0000313" key="2">
    <source>
        <dbReference type="Proteomes" id="UP000228767"/>
    </source>
</evidence>
<dbReference type="Proteomes" id="UP000228767">
    <property type="component" value="Unassembled WGS sequence"/>
</dbReference>
<protein>
    <submittedName>
        <fullName evidence="1">Uncharacterized protein</fullName>
    </submittedName>
</protein>
<organism evidence="1 2">
    <name type="scientific">Candidatus Vogelbacteria bacterium CG10_big_fil_rev_8_21_14_0_10_51_16</name>
    <dbReference type="NCBI Taxonomy" id="1975045"/>
    <lineage>
        <taxon>Bacteria</taxon>
        <taxon>Candidatus Vogeliibacteriota</taxon>
    </lineage>
</organism>
<reference evidence="1 2" key="1">
    <citation type="submission" date="2017-09" db="EMBL/GenBank/DDBJ databases">
        <title>Depth-based differentiation of microbial function through sediment-hosted aquifers and enrichment of novel symbionts in the deep terrestrial subsurface.</title>
        <authorList>
            <person name="Probst A.J."/>
            <person name="Ladd B."/>
            <person name="Jarett J.K."/>
            <person name="Geller-Mcgrath D.E."/>
            <person name="Sieber C.M."/>
            <person name="Emerson J.B."/>
            <person name="Anantharaman K."/>
            <person name="Thomas B.C."/>
            <person name="Malmstrom R."/>
            <person name="Stieglmeier M."/>
            <person name="Klingl A."/>
            <person name="Woyke T."/>
            <person name="Ryan C.M."/>
            <person name="Banfield J.F."/>
        </authorList>
    </citation>
    <scope>NUCLEOTIDE SEQUENCE [LARGE SCALE GENOMIC DNA]</scope>
    <source>
        <strain evidence="1">CG10_big_fil_rev_8_21_14_0_10_51_16</strain>
    </source>
</reference>
<accession>A0A2H0RF51</accession>
<sequence length="91" mass="10624">MFVLKLVRVWGHSASILREFKKVGSNFQIKDRTVFFEPRSAWRTLLDSGFFGGNSEQTTLCADHIFGSETLFEKLRCFLIDVRTFFEQNPQ</sequence>
<dbReference type="EMBL" id="PCYI01000025">
    <property type="protein sequence ID" value="PIR44654.1"/>
    <property type="molecule type" value="Genomic_DNA"/>
</dbReference>
<proteinExistence type="predicted"/>